<accession>A0A8S2Q9P0</accession>
<dbReference type="AlphaFoldDB" id="A0A8S2Q9P0"/>
<evidence type="ECO:0000256" key="1">
    <source>
        <dbReference type="SAM" id="Coils"/>
    </source>
</evidence>
<comment type="caution">
    <text evidence="3">The sequence shown here is derived from an EMBL/GenBank/DDBJ whole genome shotgun (WGS) entry which is preliminary data.</text>
</comment>
<keyword evidence="1" id="KW-0175">Coiled coil</keyword>
<name>A0A8S2Q9P0_9BILA</name>
<feature type="non-terminal residue" evidence="3">
    <location>
        <position position="1"/>
    </location>
</feature>
<dbReference type="EMBL" id="CAJNOK010018662">
    <property type="protein sequence ID" value="CAF1286299.1"/>
    <property type="molecule type" value="Genomic_DNA"/>
</dbReference>
<evidence type="ECO:0000313" key="4">
    <source>
        <dbReference type="Proteomes" id="UP000682733"/>
    </source>
</evidence>
<organism evidence="3 4">
    <name type="scientific">Didymodactylos carnosus</name>
    <dbReference type="NCBI Taxonomy" id="1234261"/>
    <lineage>
        <taxon>Eukaryota</taxon>
        <taxon>Metazoa</taxon>
        <taxon>Spiralia</taxon>
        <taxon>Gnathifera</taxon>
        <taxon>Rotifera</taxon>
        <taxon>Eurotatoria</taxon>
        <taxon>Bdelloidea</taxon>
        <taxon>Philodinida</taxon>
        <taxon>Philodinidae</taxon>
        <taxon>Didymodactylos</taxon>
    </lineage>
</organism>
<reference evidence="3" key="1">
    <citation type="submission" date="2021-02" db="EMBL/GenBank/DDBJ databases">
        <authorList>
            <person name="Nowell W R."/>
        </authorList>
    </citation>
    <scope>NUCLEOTIDE SEQUENCE</scope>
</reference>
<gene>
    <name evidence="2" type="ORF">OVA965_LOCUS27875</name>
    <name evidence="3" type="ORF">TMI583_LOCUS28623</name>
</gene>
<dbReference type="EMBL" id="CAJOBA010040230">
    <property type="protein sequence ID" value="CAF4091291.1"/>
    <property type="molecule type" value="Genomic_DNA"/>
</dbReference>
<evidence type="ECO:0000313" key="2">
    <source>
        <dbReference type="EMBL" id="CAF1286299.1"/>
    </source>
</evidence>
<sequence>KTNLTNNLEKLQEKAAALKDLEQTIRDDQKYGKKNK</sequence>
<proteinExistence type="predicted"/>
<dbReference type="Proteomes" id="UP000682733">
    <property type="component" value="Unassembled WGS sequence"/>
</dbReference>
<dbReference type="Proteomes" id="UP000677228">
    <property type="component" value="Unassembled WGS sequence"/>
</dbReference>
<protein>
    <submittedName>
        <fullName evidence="3">Uncharacterized protein</fullName>
    </submittedName>
</protein>
<evidence type="ECO:0000313" key="3">
    <source>
        <dbReference type="EMBL" id="CAF4091291.1"/>
    </source>
</evidence>
<feature type="coiled-coil region" evidence="1">
    <location>
        <begin position="1"/>
        <end position="28"/>
    </location>
</feature>